<reference evidence="10" key="2">
    <citation type="journal article" date="2021" name="PeerJ">
        <title>Extensive microbial diversity within the chicken gut microbiome revealed by metagenomics and culture.</title>
        <authorList>
            <person name="Gilroy R."/>
            <person name="Ravi A."/>
            <person name="Getino M."/>
            <person name="Pursley I."/>
            <person name="Horton D.L."/>
            <person name="Alikhan N.F."/>
            <person name="Baker D."/>
            <person name="Gharbi K."/>
            <person name="Hall N."/>
            <person name="Watson M."/>
            <person name="Adriaenssens E.M."/>
            <person name="Foster-Nyarko E."/>
            <person name="Jarju S."/>
            <person name="Secka A."/>
            <person name="Antonio M."/>
            <person name="Oren A."/>
            <person name="Chaudhuri R.R."/>
            <person name="La Ragione R."/>
            <person name="Hildebrand F."/>
            <person name="Pallen M.J."/>
        </authorList>
    </citation>
    <scope>NUCLEOTIDE SEQUENCE</scope>
    <source>
        <strain evidence="10">CHK181-108</strain>
    </source>
</reference>
<dbReference type="InterPro" id="IPR001567">
    <property type="entry name" value="Pept_M3A_M3B_dom"/>
</dbReference>
<keyword evidence="4 7" id="KW-0378">Hydrolase</keyword>
<organism evidence="10 11">
    <name type="scientific">Candidatus Ornithomonoglobus intestinigallinarum</name>
    <dbReference type="NCBI Taxonomy" id="2840894"/>
    <lineage>
        <taxon>Bacteria</taxon>
        <taxon>Bacillati</taxon>
        <taxon>Bacillota</taxon>
        <taxon>Clostridia</taxon>
        <taxon>Candidatus Ornithomonoglobus</taxon>
    </lineage>
</organism>
<keyword evidence="1 7" id="KW-0645">Protease</keyword>
<name>A0A9D1KQQ8_9FIRM</name>
<keyword evidence="2 7" id="KW-0479">Metal-binding</keyword>
<feature type="non-terminal residue" evidence="10">
    <location>
        <position position="646"/>
    </location>
</feature>
<evidence type="ECO:0000313" key="11">
    <source>
        <dbReference type="Proteomes" id="UP000824165"/>
    </source>
</evidence>
<dbReference type="PROSITE" id="PS51272">
    <property type="entry name" value="SLH"/>
    <property type="match status" value="1"/>
</dbReference>
<protein>
    <submittedName>
        <fullName evidence="10">S-layer homology domain-containing protein</fullName>
    </submittedName>
</protein>
<dbReference type="Gene3D" id="1.10.1370.30">
    <property type="match status" value="1"/>
</dbReference>
<keyword evidence="8" id="KW-0732">Signal</keyword>
<dbReference type="GO" id="GO:0046872">
    <property type="term" value="F:metal ion binding"/>
    <property type="evidence" value="ECO:0007669"/>
    <property type="project" value="UniProtKB-UniRule"/>
</dbReference>
<evidence type="ECO:0000256" key="5">
    <source>
        <dbReference type="ARBA" id="ARBA00022833"/>
    </source>
</evidence>
<comment type="cofactor">
    <cofactor evidence="7">
        <name>Zn(2+)</name>
        <dbReference type="ChEBI" id="CHEBI:29105"/>
    </cofactor>
    <text evidence="7">Binds 1 zinc ion.</text>
</comment>
<evidence type="ECO:0000259" key="9">
    <source>
        <dbReference type="PROSITE" id="PS51272"/>
    </source>
</evidence>
<comment type="similarity">
    <text evidence="7">Belongs to the peptidase M3 family.</text>
</comment>
<evidence type="ECO:0000313" key="10">
    <source>
        <dbReference type="EMBL" id="HIT85291.1"/>
    </source>
</evidence>
<dbReference type="Pfam" id="PF00395">
    <property type="entry name" value="SLH"/>
    <property type="match status" value="1"/>
</dbReference>
<evidence type="ECO:0000256" key="8">
    <source>
        <dbReference type="SAM" id="SignalP"/>
    </source>
</evidence>
<dbReference type="InterPro" id="IPR001119">
    <property type="entry name" value="SLH_dom"/>
</dbReference>
<reference evidence="10" key="1">
    <citation type="submission" date="2020-10" db="EMBL/GenBank/DDBJ databases">
        <authorList>
            <person name="Gilroy R."/>
        </authorList>
    </citation>
    <scope>NUCLEOTIDE SEQUENCE</scope>
    <source>
        <strain evidence="10">CHK181-108</strain>
    </source>
</reference>
<evidence type="ECO:0000256" key="7">
    <source>
        <dbReference type="RuleBase" id="RU003435"/>
    </source>
</evidence>
<sequence length="646" mass="72968">MKKMFKRAAAIVLALSLAAGAAASARETNYYEDFEYPNIDFSQMDAGPYDTAVIDELNTRIRGIMDTRGDFSEISMLLDNCETELKKVISSNMYTLIENNLNNNDKTNAEHAAETEKQLFVAKTLETLFVDLYNNGYADELAEKYGEAAIKKIVENRTSDEFLELSNKENELLSEYYANQRDAGKCAEIFMELVEVRNSIAAAEGYDSYADYAYERLYSKDYTSADTAMFGDYAKEYILPFFAELSSNVEAMAEQGEIPEFADDEIKELVGGGLDDLSSELKECFDYMFAYNLADISFSETKTMPGTGVTFSLPLYNSNYLLISRGEESEYDRWTLGTLVHEFGHFNSGMRTIGQIDVVTMSDNVDLAETQSQGLELLFMKEYDGIFKGDAEYRRMETVRNLLNVLIEGCVFDEWQQRVYAEEELTPERADELLEEVYGEYGARIVSDEENAARQMWTMLGHNFITPFYYISYATSAMAAFELLAESETDYDSAFDKYMEITKCTPDRGFRNALEECGLRDVFSEEAFEEVAGAVTENYCGFNDVSPGDWFNVPVLFVSSWLEGGGNNFRPEENTTREEFVTALGKMYDGFFGIDAEGGCPFTDVEGEELAEYVTWANENDIVYGVGSNLFGGGETITREQLVTFM</sequence>
<dbReference type="Pfam" id="PF01432">
    <property type="entry name" value="Peptidase_M3"/>
    <property type="match status" value="1"/>
</dbReference>
<evidence type="ECO:0000256" key="6">
    <source>
        <dbReference type="ARBA" id="ARBA00023049"/>
    </source>
</evidence>
<gene>
    <name evidence="10" type="ORF">IAA60_05225</name>
</gene>
<dbReference type="GO" id="GO:0006508">
    <property type="term" value="P:proteolysis"/>
    <property type="evidence" value="ECO:0007669"/>
    <property type="project" value="UniProtKB-KW"/>
</dbReference>
<dbReference type="SUPFAM" id="SSF55486">
    <property type="entry name" value="Metalloproteases ('zincins'), catalytic domain"/>
    <property type="match status" value="1"/>
</dbReference>
<proteinExistence type="inferred from homology"/>
<keyword evidence="6 7" id="KW-0482">Metalloprotease</keyword>
<feature type="signal peptide" evidence="8">
    <location>
        <begin position="1"/>
        <end position="25"/>
    </location>
</feature>
<accession>A0A9D1KQQ8</accession>
<comment type="caution">
    <text evidence="10">The sequence shown here is derived from an EMBL/GenBank/DDBJ whole genome shotgun (WGS) entry which is preliminary data.</text>
</comment>
<dbReference type="AlphaFoldDB" id="A0A9D1KQQ8"/>
<evidence type="ECO:0000256" key="2">
    <source>
        <dbReference type="ARBA" id="ARBA00022723"/>
    </source>
</evidence>
<evidence type="ECO:0000256" key="4">
    <source>
        <dbReference type="ARBA" id="ARBA00022801"/>
    </source>
</evidence>
<feature type="chain" id="PRO_5039594324" evidence="8">
    <location>
        <begin position="26"/>
        <end position="646"/>
    </location>
</feature>
<dbReference type="Proteomes" id="UP000824165">
    <property type="component" value="Unassembled WGS sequence"/>
</dbReference>
<dbReference type="GO" id="GO:0004222">
    <property type="term" value="F:metalloendopeptidase activity"/>
    <property type="evidence" value="ECO:0007669"/>
    <property type="project" value="InterPro"/>
</dbReference>
<feature type="domain" description="SLH" evidence="9">
    <location>
        <begin position="597"/>
        <end position="646"/>
    </location>
</feature>
<keyword evidence="3" id="KW-0677">Repeat</keyword>
<dbReference type="EMBL" id="DVLU01000051">
    <property type="protein sequence ID" value="HIT85291.1"/>
    <property type="molecule type" value="Genomic_DNA"/>
</dbReference>
<keyword evidence="5 7" id="KW-0862">Zinc</keyword>
<evidence type="ECO:0000256" key="3">
    <source>
        <dbReference type="ARBA" id="ARBA00022737"/>
    </source>
</evidence>
<evidence type="ECO:0000256" key="1">
    <source>
        <dbReference type="ARBA" id="ARBA00022670"/>
    </source>
</evidence>